<dbReference type="SUPFAM" id="SSF48452">
    <property type="entry name" value="TPR-like"/>
    <property type="match status" value="2"/>
</dbReference>
<dbReference type="PROSITE" id="PS50005">
    <property type="entry name" value="TPR"/>
    <property type="match status" value="1"/>
</dbReference>
<name>A0A8D2JAT8_VARKO</name>
<dbReference type="PANTHER" id="PTHR10271">
    <property type="entry name" value="INTERFERON-INDUCED PROTEIN WITH TETRATRICOPEPTIDE REPEATS"/>
    <property type="match status" value="1"/>
</dbReference>
<proteinExistence type="inferred from homology"/>
<keyword evidence="2" id="KW-0677">Repeat</keyword>
<accession>A0A8D2JAT8</accession>
<keyword evidence="3 6" id="KW-0802">TPR repeat</keyword>
<dbReference type="AlphaFoldDB" id="A0A8D2JAT8"/>
<dbReference type="FunFam" id="1.25.40.10:FF:000036">
    <property type="entry name" value="interferon-induced protein with tetratricopeptide repeats 5"/>
    <property type="match status" value="1"/>
</dbReference>
<dbReference type="Pfam" id="PF07719">
    <property type="entry name" value="TPR_2"/>
    <property type="match status" value="1"/>
</dbReference>
<dbReference type="SMART" id="SM00028">
    <property type="entry name" value="TPR"/>
    <property type="match status" value="5"/>
</dbReference>
<evidence type="ECO:0000313" key="7">
    <source>
        <dbReference type="Ensembl" id="ENSVKKP00000006929.1"/>
    </source>
</evidence>
<dbReference type="Proteomes" id="UP000694545">
    <property type="component" value="Unplaced"/>
</dbReference>
<dbReference type="GO" id="GO:0051607">
    <property type="term" value="P:defense response to virus"/>
    <property type="evidence" value="ECO:0007669"/>
    <property type="project" value="TreeGrafter"/>
</dbReference>
<dbReference type="Pfam" id="PF13181">
    <property type="entry name" value="TPR_8"/>
    <property type="match status" value="1"/>
</dbReference>
<comment type="similarity">
    <text evidence="5">Belongs to the IFIT family.</text>
</comment>
<evidence type="ECO:0000313" key="8">
    <source>
        <dbReference type="Proteomes" id="UP000694545"/>
    </source>
</evidence>
<keyword evidence="4" id="KW-0391">Immunity</keyword>
<dbReference type="PANTHER" id="PTHR10271:SF0">
    <property type="entry name" value="INTERFERON-INDUCED PROTEIN WITH TETRATRICOPEPTIDE REPEATS 5"/>
    <property type="match status" value="1"/>
</dbReference>
<reference evidence="7" key="2">
    <citation type="submission" date="2025-09" db="UniProtKB">
        <authorList>
            <consortium name="Ensembl"/>
        </authorList>
    </citation>
    <scope>IDENTIFICATION</scope>
</reference>
<evidence type="ECO:0000256" key="2">
    <source>
        <dbReference type="ARBA" id="ARBA00022737"/>
    </source>
</evidence>
<keyword evidence="8" id="KW-1185">Reference proteome</keyword>
<dbReference type="OMA" id="ITWREHP"/>
<protein>
    <recommendedName>
        <fullName evidence="9">Interferon-induced protein with tetratricopeptide repeats 5</fullName>
    </recommendedName>
</protein>
<evidence type="ECO:0000256" key="3">
    <source>
        <dbReference type="ARBA" id="ARBA00022803"/>
    </source>
</evidence>
<evidence type="ECO:0000256" key="6">
    <source>
        <dbReference type="PROSITE-ProRule" id="PRU00339"/>
    </source>
</evidence>
<dbReference type="Pfam" id="PF13424">
    <property type="entry name" value="TPR_12"/>
    <property type="match status" value="1"/>
</dbReference>
<dbReference type="InterPro" id="IPR011990">
    <property type="entry name" value="TPR-like_helical_dom_sf"/>
</dbReference>
<dbReference type="GO" id="GO:0005829">
    <property type="term" value="C:cytosol"/>
    <property type="evidence" value="ECO:0007669"/>
    <property type="project" value="TreeGrafter"/>
</dbReference>
<reference evidence="7" key="1">
    <citation type="submission" date="2025-08" db="UniProtKB">
        <authorList>
            <consortium name="Ensembl"/>
        </authorList>
    </citation>
    <scope>IDENTIFICATION</scope>
</reference>
<keyword evidence="1" id="KW-0399">Innate immunity</keyword>
<evidence type="ECO:0008006" key="9">
    <source>
        <dbReference type="Google" id="ProtNLM"/>
    </source>
</evidence>
<evidence type="ECO:0000256" key="5">
    <source>
        <dbReference type="ARBA" id="ARBA00038336"/>
    </source>
</evidence>
<evidence type="ECO:0000256" key="1">
    <source>
        <dbReference type="ARBA" id="ARBA00022588"/>
    </source>
</evidence>
<feature type="repeat" description="TPR" evidence="6">
    <location>
        <begin position="396"/>
        <end position="429"/>
    </location>
</feature>
<dbReference type="Gene3D" id="1.25.40.10">
    <property type="entry name" value="Tetratricopeptide repeat domain"/>
    <property type="match status" value="3"/>
</dbReference>
<dbReference type="GO" id="GO:0045087">
    <property type="term" value="P:innate immune response"/>
    <property type="evidence" value="ECO:0007669"/>
    <property type="project" value="UniProtKB-KW"/>
</dbReference>
<dbReference type="Ensembl" id="ENSVKKT00000007110.1">
    <property type="protein sequence ID" value="ENSVKKP00000006929.1"/>
    <property type="gene ID" value="ENSVKKG00000005007.1"/>
</dbReference>
<evidence type="ECO:0000256" key="4">
    <source>
        <dbReference type="ARBA" id="ARBA00022859"/>
    </source>
</evidence>
<dbReference type="InterPro" id="IPR013105">
    <property type="entry name" value="TPR_2"/>
</dbReference>
<sequence length="443" mass="52123">MEKDPDSHDISKDSLEKILTQLECHFTWMLLKDDVDPDELEERILEQICFLQFRSKVRNYNLLAYVKYLNGKREEALESLQKAKEAAEEEYPGDIEKNSLVTWGNYAWLYCHMDRPPEAETYVKRVESVCKQHQSDSPYKMTLPEIYCEKGWAFLKFGIKYYEKAKESFEKALQEEPENPKFNAGYAITVYRLEEYYERRSPAAGSSLEPLKRAVTLNPDNAFVMPLLALKLQETHKAKEGEKYIEEALSKHPYDPYVLRYAAMFYRKKGNVEKLLLCLTKALELTSNSSFLHHQMGLCYRAQSFEMKRTKGKYQSGKKMEEMIRLIIFHFQKAVDHKPKFFYLQKAEETFQNILVKKKLTCVEKQEYHWWYGHFQKSNKKIRIGKRKISQGQGDAKCFSVHGFIAQLDGKKQEAIKYYEQALELDPGNEEYLIAILNLKLSL</sequence>
<dbReference type="InterPro" id="IPR019734">
    <property type="entry name" value="TPR_rpt"/>
</dbReference>
<organism evidence="7 8">
    <name type="scientific">Varanus komodoensis</name>
    <name type="common">Komodo dragon</name>
    <dbReference type="NCBI Taxonomy" id="61221"/>
    <lineage>
        <taxon>Eukaryota</taxon>
        <taxon>Metazoa</taxon>
        <taxon>Chordata</taxon>
        <taxon>Craniata</taxon>
        <taxon>Vertebrata</taxon>
        <taxon>Euteleostomi</taxon>
        <taxon>Lepidosauria</taxon>
        <taxon>Squamata</taxon>
        <taxon>Bifurcata</taxon>
        <taxon>Unidentata</taxon>
        <taxon>Episquamata</taxon>
        <taxon>Toxicofera</taxon>
        <taxon>Anguimorpha</taxon>
        <taxon>Paleoanguimorpha</taxon>
        <taxon>Varanoidea</taxon>
        <taxon>Varanidae</taxon>
        <taxon>Varanus</taxon>
    </lineage>
</organism>